<name>A0A1D3CRS5_9EIME</name>
<dbReference type="Proteomes" id="UP000095192">
    <property type="component" value="Unassembled WGS sequence"/>
</dbReference>
<sequence length="506" mass="54364">MPRSSRGTAPFQEALRAGDALRAAQQFPGAFQSYTAAVAAAAAARNRHKLAEALCRSAVCCLDAAGDLEGGATVLSFLRRRRSSPARAAGEATAAACGRRSSSSSIRHLRSRTAPPPRPWSQSAAPIAAARAVAKAAFADSPEKAARGNPQRLLVEALRFASRALRFKPHSVLSLHAAAQAALLLQLPGLAASLAALQLRHLRQPSLSRGPTYKWCRRLPAGLLMLLRQHKHEQQQQHEGGVLVSQQQGETQQEPVKHSDAGNRRRRDASPAVSHLILLMAFSDADAAEIYFWALLAHGNGKLLHRDGRSLKEALEHTERRLTAASAASASSGLSSASFFAASEAWRARCLVALGDLSGALEAASAAVSHDIWATAGSLEKGHTLFSGSKASGEYSSTQPFGLLGPFTALRLRALTLWGLGCAAEASISLQLCRKLEEALWLAHARPSQQQGEKEKQMRMANSSTMASRYHRRTPQELERLRLRREVQRGAPVTLHFSCEIGKGIS</sequence>
<comment type="caution">
    <text evidence="2">The sequence shown here is derived from an EMBL/GenBank/DDBJ whole genome shotgun (WGS) entry which is preliminary data.</text>
</comment>
<feature type="region of interest" description="Disordered" evidence="1">
    <location>
        <begin position="235"/>
        <end position="267"/>
    </location>
</feature>
<dbReference type="VEuPathDB" id="ToxoDB:LOC34620184"/>
<gene>
    <name evidence="2" type="ORF">cyc_03502</name>
</gene>
<evidence type="ECO:0000313" key="3">
    <source>
        <dbReference type="Proteomes" id="UP000095192"/>
    </source>
</evidence>
<feature type="compositionally biased region" description="Polar residues" evidence="1">
    <location>
        <begin position="244"/>
        <end position="254"/>
    </location>
</feature>
<dbReference type="VEuPathDB" id="ToxoDB:cyc_03502"/>
<evidence type="ECO:0000313" key="2">
    <source>
        <dbReference type="EMBL" id="OEH73904.1"/>
    </source>
</evidence>
<dbReference type="EMBL" id="JROU02002205">
    <property type="protein sequence ID" value="OEH73904.1"/>
    <property type="molecule type" value="Genomic_DNA"/>
</dbReference>
<reference evidence="2 3" key="1">
    <citation type="journal article" date="2016" name="BMC Genomics">
        <title>Comparative genomics reveals Cyclospora cayetanensis possesses coccidia-like metabolism and invasion components but unique surface antigens.</title>
        <authorList>
            <person name="Liu S."/>
            <person name="Wang L."/>
            <person name="Zheng H."/>
            <person name="Xu Z."/>
            <person name="Roellig D.M."/>
            <person name="Li N."/>
            <person name="Frace M.A."/>
            <person name="Tang K."/>
            <person name="Arrowood M.J."/>
            <person name="Moss D.M."/>
            <person name="Zhang L."/>
            <person name="Feng Y."/>
            <person name="Xiao L."/>
        </authorList>
    </citation>
    <scope>NUCLEOTIDE SEQUENCE [LARGE SCALE GENOMIC DNA]</scope>
    <source>
        <strain evidence="2 3">CHN_HEN01</strain>
    </source>
</reference>
<accession>A0A1D3CRS5</accession>
<evidence type="ECO:0000256" key="1">
    <source>
        <dbReference type="SAM" id="MobiDB-lite"/>
    </source>
</evidence>
<dbReference type="InParanoid" id="A0A1D3CRS5"/>
<protein>
    <submittedName>
        <fullName evidence="2">Uncharacterized protein</fullName>
    </submittedName>
</protein>
<feature type="region of interest" description="Disordered" evidence="1">
    <location>
        <begin position="88"/>
        <end position="122"/>
    </location>
</feature>
<feature type="compositionally biased region" description="Low complexity" evidence="1">
    <location>
        <begin position="88"/>
        <end position="106"/>
    </location>
</feature>
<dbReference type="AlphaFoldDB" id="A0A1D3CRS5"/>
<proteinExistence type="predicted"/>
<organism evidence="2 3">
    <name type="scientific">Cyclospora cayetanensis</name>
    <dbReference type="NCBI Taxonomy" id="88456"/>
    <lineage>
        <taxon>Eukaryota</taxon>
        <taxon>Sar</taxon>
        <taxon>Alveolata</taxon>
        <taxon>Apicomplexa</taxon>
        <taxon>Conoidasida</taxon>
        <taxon>Coccidia</taxon>
        <taxon>Eucoccidiorida</taxon>
        <taxon>Eimeriorina</taxon>
        <taxon>Eimeriidae</taxon>
        <taxon>Cyclospora</taxon>
    </lineage>
</organism>
<keyword evidence="3" id="KW-1185">Reference proteome</keyword>